<comment type="caution">
    <text evidence="2">The sequence shown here is derived from an EMBL/GenBank/DDBJ whole genome shotgun (WGS) entry which is preliminary data.</text>
</comment>
<dbReference type="EMBL" id="JAFIUH010000014">
    <property type="protein sequence ID" value="MBN4059671.1"/>
    <property type="molecule type" value="Genomic_DNA"/>
</dbReference>
<accession>A0ABS3AS35</accession>
<organism evidence="2 3">
    <name type="scientific">Acidimicrobium ferrooxidans</name>
    <dbReference type="NCBI Taxonomy" id="53635"/>
    <lineage>
        <taxon>Bacteria</taxon>
        <taxon>Bacillati</taxon>
        <taxon>Actinomycetota</taxon>
        <taxon>Acidimicrobiia</taxon>
        <taxon>Acidimicrobiales</taxon>
        <taxon>Acidimicrobiaceae</taxon>
        <taxon>Acidimicrobium</taxon>
    </lineage>
</organism>
<dbReference type="Pfam" id="PF01593">
    <property type="entry name" value="Amino_oxidase"/>
    <property type="match status" value="1"/>
</dbReference>
<dbReference type="PANTHER" id="PTHR16128">
    <property type="entry name" value="FAD/NAD(P)-BINDING OXIDOREDUCTASE FAMILY PROTEIN"/>
    <property type="match status" value="1"/>
</dbReference>
<dbReference type="Gene3D" id="3.50.50.60">
    <property type="entry name" value="FAD/NAD(P)-binding domain"/>
    <property type="match status" value="1"/>
</dbReference>
<evidence type="ECO:0000259" key="1">
    <source>
        <dbReference type="Pfam" id="PF01593"/>
    </source>
</evidence>
<feature type="domain" description="Amine oxidase" evidence="1">
    <location>
        <begin position="147"/>
        <end position="332"/>
    </location>
</feature>
<dbReference type="Pfam" id="PF13450">
    <property type="entry name" value="NAD_binding_8"/>
    <property type="match status" value="1"/>
</dbReference>
<proteinExistence type="predicted"/>
<gene>
    <name evidence="2" type="ORF">JYT35_00975</name>
</gene>
<dbReference type="SUPFAM" id="SSF51905">
    <property type="entry name" value="FAD/NAD(P)-binding domain"/>
    <property type="match status" value="1"/>
</dbReference>
<reference evidence="2" key="1">
    <citation type="submission" date="2021-02" db="EMBL/GenBank/DDBJ databases">
        <title>Activity-based single-cell genomes from oceanic crustal fluid captures similar information to metagenomic and metatranscriptomic surveys with orders of magnitude less sampling.</title>
        <authorList>
            <person name="D'Angelo T.S."/>
            <person name="Orcutt B.N."/>
        </authorList>
    </citation>
    <scope>NUCLEOTIDE SEQUENCE [LARGE SCALE GENOMIC DNA]</scope>
    <source>
        <strain evidence="2">AH-315-J10</strain>
    </source>
</reference>
<sequence length="337" mass="36066">MAELDEADDSRLVGQRRDTLRLVTGAETLDVVVVGAGIAGIAAACELAEADLRVRVIERANSVGGRMTSARLGEARFDHGAQFFTTRSRAFKSLIEMAESAGVVKEWSKGFDAEPDGFSRWCGVDGMADLVDFMASGLDVQLGVSASDLRAHPARAYILTAPVPQTMAILMESNLLPSPSLTTRLTTEITYRPTIAVLATYTGSTAMASHGGSQTPDHEAISFVGDNFLKGVSAERSLTLHLSEPWSNNLWDASDQEIIDQSWAAFADRAGSAELVTAAVYRWRYAGPSRMWPTATEIWGDTPVVALAGEAFDGPKVEGAFLSGRAAARAVIERLVP</sequence>
<name>A0ABS3AS35_9ACTN</name>
<evidence type="ECO:0000313" key="3">
    <source>
        <dbReference type="Proteomes" id="UP000724964"/>
    </source>
</evidence>
<dbReference type="InterPro" id="IPR002937">
    <property type="entry name" value="Amino_oxidase"/>
</dbReference>
<keyword evidence="3" id="KW-1185">Reference proteome</keyword>
<evidence type="ECO:0000313" key="2">
    <source>
        <dbReference type="EMBL" id="MBN4059671.1"/>
    </source>
</evidence>
<dbReference type="Gene3D" id="3.90.660.10">
    <property type="match status" value="1"/>
</dbReference>
<dbReference type="PANTHER" id="PTHR16128:SF5">
    <property type="entry name" value="FAD_NAD(P)-BINDING OXIDOREDUCTASE FAMILY PROTEIN"/>
    <property type="match status" value="1"/>
</dbReference>
<dbReference type="Proteomes" id="UP000724964">
    <property type="component" value="Unassembled WGS sequence"/>
</dbReference>
<protein>
    <submittedName>
        <fullName evidence="2">NAD(P)-binding protein</fullName>
    </submittedName>
</protein>
<dbReference type="InterPro" id="IPR036188">
    <property type="entry name" value="FAD/NAD-bd_sf"/>
</dbReference>